<evidence type="ECO:0000256" key="1">
    <source>
        <dbReference type="SAM" id="MobiDB-lite"/>
    </source>
</evidence>
<feature type="region of interest" description="Disordered" evidence="1">
    <location>
        <begin position="50"/>
        <end position="80"/>
    </location>
</feature>
<feature type="compositionally biased region" description="Basic and acidic residues" evidence="1">
    <location>
        <begin position="62"/>
        <end position="73"/>
    </location>
</feature>
<dbReference type="Proteomes" id="UP000236290">
    <property type="component" value="Unassembled WGS sequence"/>
</dbReference>
<accession>A0A2K0UNZ7</accession>
<proteinExistence type="predicted"/>
<dbReference type="EMBL" id="MTYI01000007">
    <property type="protein sequence ID" value="PNP59504.1"/>
    <property type="molecule type" value="Genomic_DNA"/>
</dbReference>
<dbReference type="AlphaFoldDB" id="A0A2K0UNZ7"/>
<protein>
    <submittedName>
        <fullName evidence="2">Uncharacterized protein</fullName>
    </submittedName>
</protein>
<evidence type="ECO:0000313" key="3">
    <source>
        <dbReference type="Proteomes" id="UP000236290"/>
    </source>
</evidence>
<feature type="region of interest" description="Disordered" evidence="1">
    <location>
        <begin position="1"/>
        <end position="35"/>
    </location>
</feature>
<sequence length="80" mass="8818">MYNAPSTKQGKTSRRHNLYGIGSRQETPIPATMGEGALGGVWTRMELAMDNGARKKPSSRGAADKQGRHRMDIQKQNVCM</sequence>
<feature type="compositionally biased region" description="Polar residues" evidence="1">
    <location>
        <begin position="1"/>
        <end position="10"/>
    </location>
</feature>
<comment type="caution">
    <text evidence="2">The sequence shown here is derived from an EMBL/GenBank/DDBJ whole genome shotgun (WGS) entry which is preliminary data.</text>
</comment>
<organism evidence="2 3">
    <name type="scientific">Trichoderma harzianum</name>
    <name type="common">Hypocrea lixii</name>
    <dbReference type="NCBI Taxonomy" id="5544"/>
    <lineage>
        <taxon>Eukaryota</taxon>
        <taxon>Fungi</taxon>
        <taxon>Dikarya</taxon>
        <taxon>Ascomycota</taxon>
        <taxon>Pezizomycotina</taxon>
        <taxon>Sordariomycetes</taxon>
        <taxon>Hypocreomycetidae</taxon>
        <taxon>Hypocreales</taxon>
        <taxon>Hypocreaceae</taxon>
        <taxon>Trichoderma</taxon>
    </lineage>
</organism>
<evidence type="ECO:0000313" key="2">
    <source>
        <dbReference type="EMBL" id="PNP59504.1"/>
    </source>
</evidence>
<reference evidence="2 3" key="1">
    <citation type="submission" date="2017-02" db="EMBL/GenBank/DDBJ databases">
        <title>Genomes of Trichoderma spp. with biocontrol activity.</title>
        <authorList>
            <person name="Gardiner D."/>
            <person name="Kazan K."/>
            <person name="Vos C."/>
            <person name="Harvey P."/>
        </authorList>
    </citation>
    <scope>NUCLEOTIDE SEQUENCE [LARGE SCALE GENOMIC DNA]</scope>
    <source>
        <strain evidence="2 3">Tr1</strain>
    </source>
</reference>
<name>A0A2K0UNZ7_TRIHA</name>
<gene>
    <name evidence="2" type="ORF">THARTR1_00994</name>
</gene>